<accession>A0A371ASB6</accession>
<evidence type="ECO:0000313" key="3">
    <source>
        <dbReference type="EMBL" id="RDU22442.1"/>
    </source>
</evidence>
<feature type="domain" description="Smf/DprA SLOG" evidence="2">
    <location>
        <begin position="79"/>
        <end position="285"/>
    </location>
</feature>
<dbReference type="PANTHER" id="PTHR43022">
    <property type="entry name" value="PROTEIN SMF"/>
    <property type="match status" value="1"/>
</dbReference>
<sequence>MNIFYNYWLANIPGIGNKKIQEILKYTKDAKTVYNLSKKQLKEFEFLTVKNIQMILEAQNDYQIKEQFENMQKKGVAFVCELEEEYPDKLRNLVDAPFGLYIKGRLPSEIKPSVAIIGARRCSPYGREVARKFGEEFAQYGIQIISGLARGIDGIGQMSAVEAGGESFGVLGCGVDICYPRENIELYMQIQKKGGLLSEYPIGTQPRANLFPYRNRLISGLADVLLIIEAKVKSGTFITVEYALEQGKDVFVVPGRINDALSQGCNELIKQGAGIVTSFQDILDVFGVKSEKKCLENIKNQLNTNLALEKKQLIVYSCLSLEPKSIETIIQEVNLSIPELTNIIVTLQMMGLIYEPARNYYVRTSIKEG</sequence>
<dbReference type="PANTHER" id="PTHR43022:SF1">
    <property type="entry name" value="PROTEIN SMF"/>
    <property type="match status" value="1"/>
</dbReference>
<dbReference type="SUPFAM" id="SSF47781">
    <property type="entry name" value="RuvA domain 2-like"/>
    <property type="match status" value="1"/>
</dbReference>
<dbReference type="Gene3D" id="3.40.50.450">
    <property type="match status" value="1"/>
</dbReference>
<evidence type="ECO:0000313" key="4">
    <source>
        <dbReference type="Proteomes" id="UP000255036"/>
    </source>
</evidence>
<comment type="similarity">
    <text evidence="1">Belongs to the DprA/Smf family.</text>
</comment>
<protein>
    <submittedName>
        <fullName evidence="3">DNA-protecting protein DprA</fullName>
    </submittedName>
</protein>
<reference evidence="3 4" key="1">
    <citation type="submission" date="2018-07" db="EMBL/GenBank/DDBJ databases">
        <title>Anaerosacharophilus polymeroproducens gen. nov. sp. nov., an anaerobic bacterium isolated from salt field.</title>
        <authorList>
            <person name="Kim W."/>
            <person name="Yang S.-H."/>
            <person name="Oh J."/>
            <person name="Lee J.-H."/>
            <person name="Kwon K.K."/>
        </authorList>
    </citation>
    <scope>NUCLEOTIDE SEQUENCE [LARGE SCALE GENOMIC DNA]</scope>
    <source>
        <strain evidence="3 4">MCWD5</strain>
    </source>
</reference>
<dbReference type="RefSeq" id="WP_115482852.1">
    <property type="nucleotide sequence ID" value="NZ_QRCT01000049.1"/>
</dbReference>
<dbReference type="InterPro" id="IPR057666">
    <property type="entry name" value="DrpA_SLOG"/>
</dbReference>
<dbReference type="AlphaFoldDB" id="A0A371ASB6"/>
<evidence type="ECO:0000256" key="1">
    <source>
        <dbReference type="ARBA" id="ARBA00006525"/>
    </source>
</evidence>
<dbReference type="Pfam" id="PF02481">
    <property type="entry name" value="DNA_processg_A"/>
    <property type="match status" value="1"/>
</dbReference>
<dbReference type="Proteomes" id="UP000255036">
    <property type="component" value="Unassembled WGS sequence"/>
</dbReference>
<proteinExistence type="inferred from homology"/>
<keyword evidence="4" id="KW-1185">Reference proteome</keyword>
<gene>
    <name evidence="3" type="primary">dprA</name>
    <name evidence="3" type="ORF">DWV06_14210</name>
</gene>
<dbReference type="EMBL" id="QRCT01000049">
    <property type="protein sequence ID" value="RDU22442.1"/>
    <property type="molecule type" value="Genomic_DNA"/>
</dbReference>
<dbReference type="GO" id="GO:0009294">
    <property type="term" value="P:DNA-mediated transformation"/>
    <property type="evidence" value="ECO:0007669"/>
    <property type="project" value="InterPro"/>
</dbReference>
<dbReference type="InterPro" id="IPR003488">
    <property type="entry name" value="DprA"/>
</dbReference>
<name>A0A371ASB6_9FIRM</name>
<dbReference type="OrthoDB" id="9785707at2"/>
<dbReference type="InterPro" id="IPR010994">
    <property type="entry name" value="RuvA_2-like"/>
</dbReference>
<comment type="caution">
    <text evidence="3">The sequence shown here is derived from an EMBL/GenBank/DDBJ whole genome shotgun (WGS) entry which is preliminary data.</text>
</comment>
<evidence type="ECO:0000259" key="2">
    <source>
        <dbReference type="Pfam" id="PF02481"/>
    </source>
</evidence>
<dbReference type="NCBIfam" id="TIGR00732">
    <property type="entry name" value="dprA"/>
    <property type="match status" value="1"/>
</dbReference>
<dbReference type="SUPFAM" id="SSF102405">
    <property type="entry name" value="MCP/YpsA-like"/>
    <property type="match status" value="1"/>
</dbReference>
<organism evidence="3 4">
    <name type="scientific">Anaerosacchariphilus polymeriproducens</name>
    <dbReference type="NCBI Taxonomy" id="1812858"/>
    <lineage>
        <taxon>Bacteria</taxon>
        <taxon>Bacillati</taxon>
        <taxon>Bacillota</taxon>
        <taxon>Clostridia</taxon>
        <taxon>Lachnospirales</taxon>
        <taxon>Lachnospiraceae</taxon>
        <taxon>Anaerosacchariphilus</taxon>
    </lineage>
</organism>